<keyword evidence="5 9" id="KW-0067">ATP-binding</keyword>
<evidence type="ECO:0000313" key="13">
    <source>
        <dbReference type="EMBL" id="MBF6057533.1"/>
    </source>
</evidence>
<comment type="subcellular location">
    <subcellularLocation>
        <location evidence="9">Cytoplasm</location>
    </subcellularLocation>
</comment>
<name>A0ABS0BWS4_9GAMM</name>
<evidence type="ECO:0000256" key="2">
    <source>
        <dbReference type="ARBA" id="ARBA00022490"/>
    </source>
</evidence>
<evidence type="ECO:0000256" key="1">
    <source>
        <dbReference type="ARBA" id="ARBA00005594"/>
    </source>
</evidence>
<accession>A0ABS0BWS4</accession>
<dbReference type="EMBL" id="JACBGI020000004">
    <property type="protein sequence ID" value="MBF6057533.1"/>
    <property type="molecule type" value="Genomic_DNA"/>
</dbReference>
<dbReference type="Pfam" id="PF03485">
    <property type="entry name" value="Arg_tRNA_synt_N"/>
    <property type="match status" value="1"/>
</dbReference>
<keyword evidence="7 9" id="KW-0030">Aminoacyl-tRNA synthetase</keyword>
<dbReference type="Pfam" id="PF00750">
    <property type="entry name" value="tRNA-synt_1d"/>
    <property type="match status" value="2"/>
</dbReference>
<dbReference type="SMART" id="SM00836">
    <property type="entry name" value="DALR_1"/>
    <property type="match status" value="1"/>
</dbReference>
<evidence type="ECO:0000256" key="3">
    <source>
        <dbReference type="ARBA" id="ARBA00022598"/>
    </source>
</evidence>
<keyword evidence="2 9" id="KW-0963">Cytoplasm</keyword>
<dbReference type="Pfam" id="PF05746">
    <property type="entry name" value="DALR_1"/>
    <property type="match status" value="1"/>
</dbReference>
<dbReference type="SUPFAM" id="SSF55190">
    <property type="entry name" value="Arginyl-tRNA synthetase (ArgRS), N-terminal 'additional' domain"/>
    <property type="match status" value="1"/>
</dbReference>
<dbReference type="HAMAP" id="MF_00123">
    <property type="entry name" value="Arg_tRNA_synth"/>
    <property type="match status" value="1"/>
</dbReference>
<dbReference type="SUPFAM" id="SSF47323">
    <property type="entry name" value="Anticodon-binding domain of a subclass of class I aminoacyl-tRNA synthetases"/>
    <property type="match status" value="1"/>
</dbReference>
<evidence type="ECO:0000256" key="6">
    <source>
        <dbReference type="ARBA" id="ARBA00022917"/>
    </source>
</evidence>
<dbReference type="Gene3D" id="3.30.1360.70">
    <property type="entry name" value="Arginyl tRNA synthetase N-terminal domain"/>
    <property type="match status" value="1"/>
</dbReference>
<evidence type="ECO:0000313" key="14">
    <source>
        <dbReference type="Proteomes" id="UP001193680"/>
    </source>
</evidence>
<dbReference type="GO" id="GO:0004814">
    <property type="term" value="F:arginine-tRNA ligase activity"/>
    <property type="evidence" value="ECO:0007669"/>
    <property type="project" value="UniProtKB-EC"/>
</dbReference>
<comment type="similarity">
    <text evidence="1 9 10">Belongs to the class-I aminoacyl-tRNA synthetase family.</text>
</comment>
<keyword evidence="14" id="KW-1185">Reference proteome</keyword>
<dbReference type="CDD" id="cd00671">
    <property type="entry name" value="ArgRS_core"/>
    <property type="match status" value="1"/>
</dbReference>
<organism evidence="13 14">
    <name type="scientific">Thiomicrorhabdus heinhorstiae</name>
    <dbReference type="NCBI Taxonomy" id="2748010"/>
    <lineage>
        <taxon>Bacteria</taxon>
        <taxon>Pseudomonadati</taxon>
        <taxon>Pseudomonadota</taxon>
        <taxon>Gammaproteobacteria</taxon>
        <taxon>Thiotrichales</taxon>
        <taxon>Piscirickettsiaceae</taxon>
        <taxon>Thiomicrorhabdus</taxon>
    </lineage>
</organism>
<dbReference type="PRINTS" id="PR01038">
    <property type="entry name" value="TRNASYNTHARG"/>
</dbReference>
<evidence type="ECO:0000256" key="8">
    <source>
        <dbReference type="ARBA" id="ARBA00049339"/>
    </source>
</evidence>
<evidence type="ECO:0000256" key="7">
    <source>
        <dbReference type="ARBA" id="ARBA00023146"/>
    </source>
</evidence>
<dbReference type="Gene3D" id="3.40.50.620">
    <property type="entry name" value="HUPs"/>
    <property type="match status" value="1"/>
</dbReference>
<dbReference type="NCBIfam" id="TIGR00456">
    <property type="entry name" value="argS"/>
    <property type="match status" value="1"/>
</dbReference>
<dbReference type="InterPro" id="IPR036695">
    <property type="entry name" value="Arg-tRNA-synth_N_sf"/>
</dbReference>
<dbReference type="InterPro" id="IPR005148">
    <property type="entry name" value="Arg-tRNA-synth_N"/>
</dbReference>
<evidence type="ECO:0000259" key="11">
    <source>
        <dbReference type="SMART" id="SM00836"/>
    </source>
</evidence>
<dbReference type="InterPro" id="IPR001278">
    <property type="entry name" value="Arg-tRNA-ligase"/>
</dbReference>
<keyword evidence="4 9" id="KW-0547">Nucleotide-binding</keyword>
<feature type="short sequence motif" description="'HIGH' region" evidence="9">
    <location>
        <begin position="128"/>
        <end position="138"/>
    </location>
</feature>
<dbReference type="InterPro" id="IPR008909">
    <property type="entry name" value="DALR_anticod-bd"/>
</dbReference>
<dbReference type="SUPFAM" id="SSF52374">
    <property type="entry name" value="Nucleotidylyl transferase"/>
    <property type="match status" value="1"/>
</dbReference>
<evidence type="ECO:0000259" key="12">
    <source>
        <dbReference type="SMART" id="SM01016"/>
    </source>
</evidence>
<evidence type="ECO:0000256" key="9">
    <source>
        <dbReference type="HAMAP-Rule" id="MF_00123"/>
    </source>
</evidence>
<protein>
    <recommendedName>
        <fullName evidence="9">Arginine--tRNA ligase</fullName>
        <ecNumber evidence="9">6.1.1.19</ecNumber>
    </recommendedName>
    <alternativeName>
        <fullName evidence="9">Arginyl-tRNA synthetase</fullName>
        <shortName evidence="9">ArgRS</shortName>
    </alternativeName>
</protein>
<dbReference type="SMART" id="SM01016">
    <property type="entry name" value="Arg_tRNA_synt_N"/>
    <property type="match status" value="1"/>
</dbReference>
<keyword evidence="3 9" id="KW-0436">Ligase</keyword>
<dbReference type="InterPro" id="IPR014729">
    <property type="entry name" value="Rossmann-like_a/b/a_fold"/>
</dbReference>
<gene>
    <name evidence="9" type="primary">argS</name>
    <name evidence="13" type="ORF">H8792_004185</name>
</gene>
<dbReference type="InterPro" id="IPR009080">
    <property type="entry name" value="tRNAsynth_Ia_anticodon-bd"/>
</dbReference>
<dbReference type="PANTHER" id="PTHR11956">
    <property type="entry name" value="ARGINYL-TRNA SYNTHETASE"/>
    <property type="match status" value="1"/>
</dbReference>
<sequence length="586" mass="65685">MKQQIAQILSEVVQELKQQQIIPQDLSPNINIENARDKSHGDFATNLAMMLTKAAGMPPRDLAQQIVSLIGERSVIKKVEIAGPGFINFFVDDSAKFQVVAEVLEKQDQFGRGNVGQGRSVLVEFVSANPTGPLHVGHGRGAAYGASVANLLDAAGFRVSREYYVNDAGRQMDILATSVWLRYLSKCGEELVFPSNAYQGDYILEVADQVHEQYADTLKRTSLEVFAGVTPDEGQENGDKEKHIDDLIAKAKNLLGNHYLEVFQIAVDAILSDIKDDLSGFKVSFDNWFSERSLMDSGVIDAAIEKLQKADKIYEKGGALWFRSTDYGDEKDRVVVRDNGLKTYFASDIAYHFNKLERGFDILIDIWGSDHHGYIPRVRAAMEAMQTDPEALKVLLVQFAVLYRGGEKLAMSTRSGQFVTLRELREEVGADAARFFYVQRKSEQHMDFDLDLAKSQSNENPVYYIQYAHARICRVLEQAEEKGYTLDLQAGLENLSLLVEEHETQLAVELAKFPEIISRGALAYEPHQIAYYLKDLAHALHSYYNASQFIVEDDNLRQARLTLIVAVRQVLQNGLTILDVSAPQSM</sequence>
<evidence type="ECO:0000256" key="5">
    <source>
        <dbReference type="ARBA" id="ARBA00022840"/>
    </source>
</evidence>
<dbReference type="PANTHER" id="PTHR11956:SF5">
    <property type="entry name" value="ARGININE--TRNA LIGASE, CYTOPLASMIC"/>
    <property type="match status" value="1"/>
</dbReference>
<evidence type="ECO:0000256" key="4">
    <source>
        <dbReference type="ARBA" id="ARBA00022741"/>
    </source>
</evidence>
<proteinExistence type="inferred from homology"/>
<dbReference type="Gene3D" id="1.10.730.10">
    <property type="entry name" value="Isoleucyl-tRNA Synthetase, Domain 1"/>
    <property type="match status" value="1"/>
</dbReference>
<dbReference type="EC" id="6.1.1.19" evidence="9"/>
<dbReference type="Proteomes" id="UP001193680">
    <property type="component" value="Unassembled WGS sequence"/>
</dbReference>
<dbReference type="InterPro" id="IPR035684">
    <property type="entry name" value="ArgRS_core"/>
</dbReference>
<feature type="domain" description="Arginyl tRNA synthetase N-terminal" evidence="12">
    <location>
        <begin position="3"/>
        <end position="91"/>
    </location>
</feature>
<keyword evidence="6 9" id="KW-0648">Protein biosynthesis</keyword>
<comment type="subunit">
    <text evidence="9">Monomer.</text>
</comment>
<dbReference type="PROSITE" id="PS00178">
    <property type="entry name" value="AA_TRNA_LIGASE_I"/>
    <property type="match status" value="1"/>
</dbReference>
<evidence type="ECO:0000256" key="10">
    <source>
        <dbReference type="RuleBase" id="RU363038"/>
    </source>
</evidence>
<comment type="catalytic activity">
    <reaction evidence="8 9">
        <text>tRNA(Arg) + L-arginine + ATP = L-arginyl-tRNA(Arg) + AMP + diphosphate</text>
        <dbReference type="Rhea" id="RHEA:20301"/>
        <dbReference type="Rhea" id="RHEA-COMP:9658"/>
        <dbReference type="Rhea" id="RHEA-COMP:9673"/>
        <dbReference type="ChEBI" id="CHEBI:30616"/>
        <dbReference type="ChEBI" id="CHEBI:32682"/>
        <dbReference type="ChEBI" id="CHEBI:33019"/>
        <dbReference type="ChEBI" id="CHEBI:78442"/>
        <dbReference type="ChEBI" id="CHEBI:78513"/>
        <dbReference type="ChEBI" id="CHEBI:456215"/>
        <dbReference type="EC" id="6.1.1.19"/>
    </reaction>
</comment>
<comment type="caution">
    <text evidence="13">The sequence shown here is derived from an EMBL/GenBank/DDBJ whole genome shotgun (WGS) entry which is preliminary data.</text>
</comment>
<feature type="domain" description="DALR anticodon binding" evidence="11">
    <location>
        <begin position="465"/>
        <end position="586"/>
    </location>
</feature>
<dbReference type="RefSeq" id="WP_185977681.1">
    <property type="nucleotide sequence ID" value="NZ_JACBGI020000004.1"/>
</dbReference>
<reference evidence="13 14" key="1">
    <citation type="submission" date="2020-11" db="EMBL/GenBank/DDBJ databases">
        <title>Sulfur oxidizing isolate from Hospital Hole Sinkhole.</title>
        <authorList>
            <person name="Scott K.M."/>
        </authorList>
    </citation>
    <scope>NUCLEOTIDE SEQUENCE [LARGE SCALE GENOMIC DNA]</scope>
    <source>
        <strain evidence="13 14">HH1</strain>
    </source>
</reference>
<dbReference type="InterPro" id="IPR001412">
    <property type="entry name" value="aa-tRNA-synth_I_CS"/>
</dbReference>